<evidence type="ECO:0000259" key="1">
    <source>
        <dbReference type="Pfam" id="PF00557"/>
    </source>
</evidence>
<dbReference type="RefSeq" id="WP_047133185.1">
    <property type="nucleotide sequence ID" value="NZ_CZVI01000021.1"/>
</dbReference>
<dbReference type="Pfam" id="PF00557">
    <property type="entry name" value="Peptidase_M24"/>
    <property type="match status" value="1"/>
</dbReference>
<accession>A0A0P1M6P7</accession>
<dbReference type="InterPro" id="IPR001714">
    <property type="entry name" value="Pept_M24_MAP"/>
</dbReference>
<keyword evidence="4" id="KW-0378">Hydrolase</keyword>
<keyword evidence="6" id="KW-1185">Reference proteome</keyword>
<dbReference type="CDD" id="cd01092">
    <property type="entry name" value="APP-like"/>
    <property type="match status" value="1"/>
</dbReference>
<dbReference type="PANTHER" id="PTHR46112">
    <property type="entry name" value="AMINOPEPTIDASE"/>
    <property type="match status" value="1"/>
</dbReference>
<name>A0A0P1MRP9_9BACT</name>
<accession>A0A0P1P3I1</accession>
<dbReference type="EMBL" id="FAOP01000005">
    <property type="protein sequence ID" value="CUU05546.1"/>
    <property type="molecule type" value="Genomic_DNA"/>
</dbReference>
<gene>
    <name evidence="4" type="ORF">JGI4_01286</name>
    <name evidence="3" type="ORF">JGI8_01444</name>
</gene>
<reference evidence="3 6" key="2">
    <citation type="submission" date="2015-11" db="EMBL/GenBank/DDBJ databases">
        <authorList>
            <person name="Varghese N."/>
        </authorList>
    </citation>
    <scope>NUCLEOTIDE SEQUENCE [LARGE SCALE GENOMIC DNA]</scope>
    <source>
        <strain evidence="3 6">JGI-8</strain>
    </source>
</reference>
<dbReference type="InterPro" id="IPR029149">
    <property type="entry name" value="Creatin/AminoP/Spt16_N"/>
</dbReference>
<accession>A0A0P1M7I7</accession>
<dbReference type="GO" id="GO:0004177">
    <property type="term" value="F:aminopeptidase activity"/>
    <property type="evidence" value="ECO:0007669"/>
    <property type="project" value="UniProtKB-KW"/>
</dbReference>
<keyword evidence="4" id="KW-0645">Protease</keyword>
<dbReference type="Proteomes" id="UP000182200">
    <property type="component" value="Unassembled WGS sequence"/>
</dbReference>
<feature type="domain" description="Creatinase N-terminal" evidence="2">
    <location>
        <begin position="8"/>
        <end position="130"/>
    </location>
</feature>
<dbReference type="SUPFAM" id="SSF55920">
    <property type="entry name" value="Creatinase/aminopeptidase"/>
    <property type="match status" value="1"/>
</dbReference>
<evidence type="ECO:0000313" key="4">
    <source>
        <dbReference type="EMBL" id="CUU05546.1"/>
    </source>
</evidence>
<dbReference type="Gene3D" id="3.90.230.10">
    <property type="entry name" value="Creatinase/methionine aminopeptidase superfamily"/>
    <property type="match status" value="1"/>
</dbReference>
<dbReference type="PRINTS" id="PR00599">
    <property type="entry name" value="MAPEPTIDASE"/>
</dbReference>
<proteinExistence type="predicted"/>
<dbReference type="InterPro" id="IPR050659">
    <property type="entry name" value="Peptidase_M24B"/>
</dbReference>
<accession>A0A0P1LDN4</accession>
<dbReference type="InterPro" id="IPR036005">
    <property type="entry name" value="Creatinase/aminopeptidase-like"/>
</dbReference>
<sequence>MVSSKIKLEKVREKLDKFKIDAIIITHLPNIRYLTGFSGSSAICIVTKTDAFFLTDFRYKEQVKHQVKNFRKIIAIGKTSLDLIQEKKIFGKVKKVGFEADHAPFSFILELKRKFKNIKFIPTKNFIEEIAAVKTPDEIENIKRAIKISEKVFYEILNLIKPGVSEIDIASEITYLHRKLGAEKDAFDIIVASGWRSALPHGVATGKKLKKGELVLIDFGCVYNGYHSDITRTISIGKASPEIKKIYQIVLDAQTKAIEGVRERLKANELDSIARDYIRQNGYAKFFGHSLGHGIGTEIHTLPRISPSSDYILQNGNVITIEPGIYLPGFAGIRIEDDVLINSNAEILTSLPRNLIEV</sequence>
<dbReference type="Proteomes" id="UP000182011">
    <property type="component" value="Unassembled WGS sequence"/>
</dbReference>
<evidence type="ECO:0000313" key="3">
    <source>
        <dbReference type="EMBL" id="CUS90581.1"/>
    </source>
</evidence>
<dbReference type="Pfam" id="PF01321">
    <property type="entry name" value="Creatinase_N"/>
    <property type="match status" value="1"/>
</dbReference>
<dbReference type="InterPro" id="IPR000994">
    <property type="entry name" value="Pept_M24"/>
</dbReference>
<dbReference type="SUPFAM" id="SSF53092">
    <property type="entry name" value="Creatinase/prolidase N-terminal domain"/>
    <property type="match status" value="1"/>
</dbReference>
<dbReference type="PANTHER" id="PTHR46112:SF3">
    <property type="entry name" value="AMINOPEPTIDASE YPDF"/>
    <property type="match status" value="1"/>
</dbReference>
<accession>A0A0P1MRP9</accession>
<accession>A0A0P1M7G8</accession>
<keyword evidence="4" id="KW-0031">Aminopeptidase</keyword>
<feature type="domain" description="Peptidase M24" evidence="1">
    <location>
        <begin position="140"/>
        <end position="342"/>
    </location>
</feature>
<accession>A0A0P1M1Z4</accession>
<reference evidence="4 5" key="1">
    <citation type="submission" date="2015-11" db="EMBL/GenBank/DDBJ databases">
        <authorList>
            <person name="Zhang Y."/>
            <person name="Guo Z."/>
        </authorList>
    </citation>
    <scope>NUCLEOTIDE SEQUENCE [LARGE SCALE GENOMIC DNA]</scope>
    <source>
        <strain evidence="4">JGI-4</strain>
    </source>
</reference>
<evidence type="ECO:0000259" key="2">
    <source>
        <dbReference type="Pfam" id="PF01321"/>
    </source>
</evidence>
<evidence type="ECO:0000313" key="5">
    <source>
        <dbReference type="Proteomes" id="UP000182011"/>
    </source>
</evidence>
<dbReference type="GO" id="GO:0008235">
    <property type="term" value="F:metalloexopeptidase activity"/>
    <property type="evidence" value="ECO:0007669"/>
    <property type="project" value="UniProtKB-ARBA"/>
</dbReference>
<accession>A0A0P1LCV1</accession>
<dbReference type="STRING" id="1633631.GCA_001442925_01281"/>
<protein>
    <submittedName>
        <fullName evidence="4">Xaa-Pro aminopeptidase</fullName>
    </submittedName>
</protein>
<dbReference type="EMBL" id="CZVI01000021">
    <property type="protein sequence ID" value="CUS90581.1"/>
    <property type="molecule type" value="Genomic_DNA"/>
</dbReference>
<accession>A0A0S4N2N7</accession>
<dbReference type="Gene3D" id="3.40.350.10">
    <property type="entry name" value="Creatinase/prolidase N-terminal domain"/>
    <property type="match status" value="1"/>
</dbReference>
<evidence type="ECO:0000313" key="6">
    <source>
        <dbReference type="Proteomes" id="UP000182200"/>
    </source>
</evidence>
<organism evidence="4 5">
    <name type="scientific">Candidatus Kryptonium thompsonii</name>
    <dbReference type="NCBI Taxonomy" id="1633631"/>
    <lineage>
        <taxon>Bacteria</taxon>
        <taxon>Pseudomonadati</taxon>
        <taxon>Candidatus Kryptoniota</taxon>
        <taxon>Candidatus Kryptonium</taxon>
    </lineage>
</organism>
<dbReference type="AlphaFoldDB" id="A0A0P1MRP9"/>
<dbReference type="InterPro" id="IPR000587">
    <property type="entry name" value="Creatinase_N"/>
</dbReference>
<accession>A0A0N7MP64</accession>